<feature type="coiled-coil region" evidence="1">
    <location>
        <begin position="111"/>
        <end position="163"/>
    </location>
</feature>
<evidence type="ECO:0000313" key="2">
    <source>
        <dbReference type="EMBL" id="GCC50860.1"/>
    </source>
</evidence>
<organism evidence="2 3">
    <name type="scientific">Chryseotalea sanaruensis</name>
    <dbReference type="NCBI Taxonomy" id="2482724"/>
    <lineage>
        <taxon>Bacteria</taxon>
        <taxon>Pseudomonadati</taxon>
        <taxon>Bacteroidota</taxon>
        <taxon>Cytophagia</taxon>
        <taxon>Cytophagales</taxon>
        <taxon>Chryseotaleaceae</taxon>
        <taxon>Chryseotalea</taxon>
    </lineage>
</organism>
<accession>A0A401U7J6</accession>
<protein>
    <submittedName>
        <fullName evidence="2">Uncharacterized protein</fullName>
    </submittedName>
</protein>
<proteinExistence type="predicted"/>
<evidence type="ECO:0000256" key="1">
    <source>
        <dbReference type="SAM" id="Coils"/>
    </source>
</evidence>
<dbReference type="Proteomes" id="UP000288227">
    <property type="component" value="Unassembled WGS sequence"/>
</dbReference>
<dbReference type="AlphaFoldDB" id="A0A401U7J6"/>
<name>A0A401U7J6_9BACT</name>
<reference evidence="2 3" key="1">
    <citation type="submission" date="2018-11" db="EMBL/GenBank/DDBJ databases">
        <title>Chryseotalea sanarue gen. nov., sp., nov., a member of the family Cytophagaceae, isolated from a brackish lake in Hamamatsu Japan.</title>
        <authorList>
            <person name="Maejima Y."/>
            <person name="Iino T."/>
            <person name="Muraguchi Y."/>
            <person name="Fukuda K."/>
            <person name="Ohkuma M."/>
            <person name="Moriuchi R."/>
            <person name="Dohra H."/>
            <person name="Kimbara K."/>
            <person name="Shintani M."/>
        </authorList>
    </citation>
    <scope>NUCLEOTIDE SEQUENCE [LARGE SCALE GENOMIC DNA]</scope>
    <source>
        <strain evidence="2 3">Ys</strain>
    </source>
</reference>
<sequence>MVRQEKQKIKNDNIYSFATTLDASVEDVNGALLKFLKNYGKPKQQDEAIVLAECIVNGKAFSKALYGNTRQAGAATYAWIGVNLNEWAADSAMVVGRLEAMVKEFGVNFYRDKIQVQIDEAQRAVDIVSRQQQRTLNEQQSIQQKIESNKKEYQQLLKAIQKNRSDSVALVLRLNKNTASTDSLRTVADKVKQAVVFQKERQGKVN</sequence>
<keyword evidence="3" id="KW-1185">Reference proteome</keyword>
<evidence type="ECO:0000313" key="3">
    <source>
        <dbReference type="Proteomes" id="UP000288227"/>
    </source>
</evidence>
<comment type="caution">
    <text evidence="2">The sequence shown here is derived from an EMBL/GenBank/DDBJ whole genome shotgun (WGS) entry which is preliminary data.</text>
</comment>
<gene>
    <name evidence="2" type="ORF">SanaruYs_10790</name>
</gene>
<keyword evidence="1" id="KW-0175">Coiled coil</keyword>
<dbReference type="EMBL" id="BHXQ01000002">
    <property type="protein sequence ID" value="GCC50860.1"/>
    <property type="molecule type" value="Genomic_DNA"/>
</dbReference>